<name>A0AAV4X928_CAEEX</name>
<evidence type="ECO:0000313" key="2">
    <source>
        <dbReference type="Proteomes" id="UP001054945"/>
    </source>
</evidence>
<sequence length="193" mass="21515">MILLCRTLNQAAPGHSCREGRRGGGAPDLCVSPSISGALHKTRLKIIWCFNYILNQTKLILVKKTIDDLPAVATNHPTPVDKLSCKWLFVHSLSLINGLGFQRDFTRGDVPRGWGQQTIVIPGLQSGQKLMRKCRIKATFGNLIKTRIRYFQDGRTGLNKLTKMSLRVISEGYWGQRVSVIDQGISADRDNAI</sequence>
<comment type="caution">
    <text evidence="1">The sequence shown here is derived from an EMBL/GenBank/DDBJ whole genome shotgun (WGS) entry which is preliminary data.</text>
</comment>
<reference evidence="1 2" key="1">
    <citation type="submission" date="2021-06" db="EMBL/GenBank/DDBJ databases">
        <title>Caerostris extrusa draft genome.</title>
        <authorList>
            <person name="Kono N."/>
            <person name="Arakawa K."/>
        </authorList>
    </citation>
    <scope>NUCLEOTIDE SEQUENCE [LARGE SCALE GENOMIC DNA]</scope>
</reference>
<gene>
    <name evidence="1" type="ORF">CEXT_428291</name>
</gene>
<evidence type="ECO:0000313" key="1">
    <source>
        <dbReference type="EMBL" id="GIY90480.1"/>
    </source>
</evidence>
<protein>
    <submittedName>
        <fullName evidence="1">Uncharacterized protein</fullName>
    </submittedName>
</protein>
<dbReference type="Proteomes" id="UP001054945">
    <property type="component" value="Unassembled WGS sequence"/>
</dbReference>
<proteinExistence type="predicted"/>
<dbReference type="AlphaFoldDB" id="A0AAV4X928"/>
<organism evidence="1 2">
    <name type="scientific">Caerostris extrusa</name>
    <name type="common">Bark spider</name>
    <name type="synonym">Caerostris bankana</name>
    <dbReference type="NCBI Taxonomy" id="172846"/>
    <lineage>
        <taxon>Eukaryota</taxon>
        <taxon>Metazoa</taxon>
        <taxon>Ecdysozoa</taxon>
        <taxon>Arthropoda</taxon>
        <taxon>Chelicerata</taxon>
        <taxon>Arachnida</taxon>
        <taxon>Araneae</taxon>
        <taxon>Araneomorphae</taxon>
        <taxon>Entelegynae</taxon>
        <taxon>Araneoidea</taxon>
        <taxon>Araneidae</taxon>
        <taxon>Caerostris</taxon>
    </lineage>
</organism>
<accession>A0AAV4X928</accession>
<keyword evidence="2" id="KW-1185">Reference proteome</keyword>
<dbReference type="EMBL" id="BPLR01017322">
    <property type="protein sequence ID" value="GIY90480.1"/>
    <property type="molecule type" value="Genomic_DNA"/>
</dbReference>